<evidence type="ECO:0000256" key="2">
    <source>
        <dbReference type="ARBA" id="ARBA00023125"/>
    </source>
</evidence>
<keyword evidence="1" id="KW-0805">Transcription regulation</keyword>
<dbReference type="RefSeq" id="WP_220588422.1">
    <property type="nucleotide sequence ID" value="NZ_RKLQ01000002.1"/>
</dbReference>
<dbReference type="InterPro" id="IPR011991">
    <property type="entry name" value="ArsR-like_HTH"/>
</dbReference>
<dbReference type="InterPro" id="IPR036390">
    <property type="entry name" value="WH_DNA-bd_sf"/>
</dbReference>
<dbReference type="PROSITE" id="PS00519">
    <property type="entry name" value="HTH_ASNC_1"/>
    <property type="match status" value="1"/>
</dbReference>
<evidence type="ECO:0000313" key="6">
    <source>
        <dbReference type="Proteomes" id="UP000783863"/>
    </source>
</evidence>
<reference evidence="5" key="1">
    <citation type="submission" date="2021-06" db="EMBL/GenBank/DDBJ databases">
        <title>Halomicroarcula sp. F24A a new haloarchaeum isolated from saline soil.</title>
        <authorList>
            <person name="Duran-Viseras A."/>
            <person name="Sanchez-Porro C."/>
            <person name="Ventosa A."/>
        </authorList>
    </citation>
    <scope>NUCLEOTIDE SEQUENCE</scope>
    <source>
        <strain evidence="5">F24A</strain>
    </source>
</reference>
<gene>
    <name evidence="5" type="ORF">EGD98_11020</name>
</gene>
<dbReference type="PANTHER" id="PTHR30154">
    <property type="entry name" value="LEUCINE-RESPONSIVE REGULATORY PROTEIN"/>
    <property type="match status" value="1"/>
</dbReference>
<evidence type="ECO:0000313" key="5">
    <source>
        <dbReference type="EMBL" id="MBX0304198.1"/>
    </source>
</evidence>
<dbReference type="Pfam" id="PF13404">
    <property type="entry name" value="HTH_AsnC-type"/>
    <property type="match status" value="1"/>
</dbReference>
<dbReference type="InterPro" id="IPR036388">
    <property type="entry name" value="WH-like_DNA-bd_sf"/>
</dbReference>
<dbReference type="InterPro" id="IPR019885">
    <property type="entry name" value="Tscrpt_reg_HTH_AsnC-type_CS"/>
</dbReference>
<dbReference type="GO" id="GO:0005829">
    <property type="term" value="C:cytosol"/>
    <property type="evidence" value="ECO:0007669"/>
    <property type="project" value="TreeGrafter"/>
</dbReference>
<evidence type="ECO:0000256" key="1">
    <source>
        <dbReference type="ARBA" id="ARBA00023015"/>
    </source>
</evidence>
<accession>A0A8J8CBD5</accession>
<dbReference type="InterPro" id="IPR019888">
    <property type="entry name" value="Tscrpt_reg_AsnC-like"/>
</dbReference>
<keyword evidence="2" id="KW-0238">DNA-binding</keyword>
<dbReference type="PANTHER" id="PTHR30154:SF34">
    <property type="entry name" value="TRANSCRIPTIONAL REGULATOR AZLB"/>
    <property type="match status" value="1"/>
</dbReference>
<dbReference type="Proteomes" id="UP000783863">
    <property type="component" value="Unassembled WGS sequence"/>
</dbReference>
<dbReference type="SUPFAM" id="SSF46785">
    <property type="entry name" value="Winged helix' DNA-binding domain"/>
    <property type="match status" value="1"/>
</dbReference>
<dbReference type="CDD" id="cd00090">
    <property type="entry name" value="HTH_ARSR"/>
    <property type="match status" value="1"/>
</dbReference>
<dbReference type="SMART" id="SM00344">
    <property type="entry name" value="HTH_ASNC"/>
    <property type="match status" value="1"/>
</dbReference>
<dbReference type="PRINTS" id="PR00033">
    <property type="entry name" value="HTHASNC"/>
</dbReference>
<dbReference type="GO" id="GO:0043200">
    <property type="term" value="P:response to amino acid"/>
    <property type="evidence" value="ECO:0007669"/>
    <property type="project" value="TreeGrafter"/>
</dbReference>
<keyword evidence="3" id="KW-0804">Transcription</keyword>
<protein>
    <submittedName>
        <fullName evidence="5">AsnC family transcriptional regulator</fullName>
    </submittedName>
</protein>
<dbReference type="GO" id="GO:0043565">
    <property type="term" value="F:sequence-specific DNA binding"/>
    <property type="evidence" value="ECO:0007669"/>
    <property type="project" value="InterPro"/>
</dbReference>
<proteinExistence type="predicted"/>
<name>A0A8J8CBD5_9EURY</name>
<evidence type="ECO:0000259" key="4">
    <source>
        <dbReference type="PROSITE" id="PS50956"/>
    </source>
</evidence>
<sequence>MGCNRTDRLGRAIIHHLQTDARKPITEIADAVNVSDNTVRNRIRSLEERGVITGYQATVDYDTAGVQHYYLFVCSVRVSEREQLAEKAREQPSVTEVLTLMTGTHNVYVVAAASRKEAVSDLARRLDKLGLEIEREHLIWRHDRQPFSGFELEMGP</sequence>
<feature type="domain" description="HTH asnC-type" evidence="4">
    <location>
        <begin position="7"/>
        <end position="67"/>
    </location>
</feature>
<dbReference type="EMBL" id="RKLQ01000002">
    <property type="protein sequence ID" value="MBX0304198.1"/>
    <property type="molecule type" value="Genomic_DNA"/>
</dbReference>
<keyword evidence="6" id="KW-1185">Reference proteome</keyword>
<organism evidence="5 6">
    <name type="scientific">Haloarcula salinisoli</name>
    <dbReference type="NCBI Taxonomy" id="2487746"/>
    <lineage>
        <taxon>Archaea</taxon>
        <taxon>Methanobacteriati</taxon>
        <taxon>Methanobacteriota</taxon>
        <taxon>Stenosarchaea group</taxon>
        <taxon>Halobacteria</taxon>
        <taxon>Halobacteriales</taxon>
        <taxon>Haloarculaceae</taxon>
        <taxon>Haloarcula</taxon>
    </lineage>
</organism>
<dbReference type="PROSITE" id="PS50956">
    <property type="entry name" value="HTH_ASNC_2"/>
    <property type="match status" value="1"/>
</dbReference>
<comment type="caution">
    <text evidence="5">The sequence shown here is derived from an EMBL/GenBank/DDBJ whole genome shotgun (WGS) entry which is preliminary data.</text>
</comment>
<dbReference type="Gene3D" id="1.10.10.10">
    <property type="entry name" value="Winged helix-like DNA-binding domain superfamily/Winged helix DNA-binding domain"/>
    <property type="match status" value="1"/>
</dbReference>
<evidence type="ECO:0000256" key="3">
    <source>
        <dbReference type="ARBA" id="ARBA00023163"/>
    </source>
</evidence>
<dbReference type="InterPro" id="IPR000485">
    <property type="entry name" value="AsnC-type_HTH_dom"/>
</dbReference>
<dbReference type="AlphaFoldDB" id="A0A8J8CBD5"/>